<dbReference type="AlphaFoldDB" id="A0A0F7UYM3"/>
<evidence type="ECO:0000313" key="2">
    <source>
        <dbReference type="EMBL" id="CEL75293.1"/>
    </source>
</evidence>
<evidence type="ECO:0000256" key="1">
    <source>
        <dbReference type="SAM" id="MobiDB-lite"/>
    </source>
</evidence>
<feature type="region of interest" description="Disordered" evidence="1">
    <location>
        <begin position="251"/>
        <end position="270"/>
    </location>
</feature>
<sequence length="290" mass="33025">MDKYSLSSLDVACQNALQVLVKPRYYHLIEPWLMNAKEQYKRSLIMAANYVEGKSWGTLLPAVQKNRYGLRRPRETRFQSLDQVQHEAEGPNVLNRERTKNRVRLASEVTEQNSLTLQPVQHQAYAFLLHPVALAKIEDWQVTEGTAEEKTVLAGALRSLMVLRETLPGYDEKSIPSGLEPTDRLYLDSYCRRIRAGASSGDLPELSGRETLTGKANRVVRRHTPHSHYLESHLYFPFSTVDFTTTNERMMRPPPADHGRIDSPAKDTDTERLKSSLISPIILSEKLAIQ</sequence>
<gene>
    <name evidence="2" type="ORF">BN1205_018110</name>
</gene>
<accession>A0A0F7UYM3</accession>
<proteinExistence type="predicted"/>
<organism evidence="2">
    <name type="scientific">Toxoplasma gondii (strain ATCC 50861 / VEG)</name>
    <dbReference type="NCBI Taxonomy" id="432359"/>
    <lineage>
        <taxon>Eukaryota</taxon>
        <taxon>Sar</taxon>
        <taxon>Alveolata</taxon>
        <taxon>Apicomplexa</taxon>
        <taxon>Conoidasida</taxon>
        <taxon>Coccidia</taxon>
        <taxon>Eucoccidiorida</taxon>
        <taxon>Eimeriorina</taxon>
        <taxon>Sarcocystidae</taxon>
        <taxon>Toxoplasma</taxon>
    </lineage>
</organism>
<dbReference type="EMBL" id="LN714498">
    <property type="protein sequence ID" value="CEL75293.1"/>
    <property type="molecule type" value="Genomic_DNA"/>
</dbReference>
<name>A0A0F7UYM3_TOXGV</name>
<protein>
    <submittedName>
        <fullName evidence="2">Uncharacterized protein</fullName>
    </submittedName>
</protein>
<reference evidence="2" key="1">
    <citation type="journal article" date="2015" name="PLoS ONE">
        <title>Comprehensive Evaluation of Toxoplasma gondii VEG and Neospora caninum LIV Genomes with Tachyzoite Stage Transcriptome and Proteome Defines Novel Transcript Features.</title>
        <authorList>
            <person name="Ramaprasad A."/>
            <person name="Mourier T."/>
            <person name="Naeem R."/>
            <person name="Malas T.B."/>
            <person name="Moussa E."/>
            <person name="Panigrahi A."/>
            <person name="Vermont S.J."/>
            <person name="Otto T.D."/>
            <person name="Wastling J."/>
            <person name="Pain A."/>
        </authorList>
    </citation>
    <scope>NUCLEOTIDE SEQUENCE</scope>
    <source>
        <strain evidence="2">VEG</strain>
    </source>
</reference>